<organism evidence="10">
    <name type="scientific">Selaginella moellendorffii</name>
    <name type="common">Spikemoss</name>
    <dbReference type="NCBI Taxonomy" id="88036"/>
    <lineage>
        <taxon>Eukaryota</taxon>
        <taxon>Viridiplantae</taxon>
        <taxon>Streptophyta</taxon>
        <taxon>Embryophyta</taxon>
        <taxon>Tracheophyta</taxon>
        <taxon>Lycopodiopsida</taxon>
        <taxon>Selaginellales</taxon>
        <taxon>Selaginellaceae</taxon>
        <taxon>Selaginella</taxon>
    </lineage>
</organism>
<dbReference type="EMBL" id="GL377585">
    <property type="protein sequence ID" value="EFJ25958.1"/>
    <property type="molecule type" value="Genomic_DNA"/>
</dbReference>
<dbReference type="PANTHER" id="PTHR14493:SF90">
    <property type="entry name" value="ZINC FINGER CCCH DOMAIN-CONTAINING PROTEIN 2"/>
    <property type="match status" value="1"/>
</dbReference>
<dbReference type="FunCoup" id="D8RP19">
    <property type="interactions" value="334"/>
</dbReference>
<gene>
    <name evidence="9" type="ORF">SELMODRAFT_441947</name>
</gene>
<feature type="compositionally biased region" description="Pro residues" evidence="7">
    <location>
        <begin position="365"/>
        <end position="382"/>
    </location>
</feature>
<name>D8RP19_SELML</name>
<keyword evidence="2" id="KW-0677">Repeat</keyword>
<dbReference type="InterPro" id="IPR057444">
    <property type="entry name" value="Znf-CCCH_AtC3H23-like"/>
</dbReference>
<dbReference type="Gramene" id="EFJ25958">
    <property type="protein sequence ID" value="EFJ25958"/>
    <property type="gene ID" value="SELMODRAFT_441947"/>
</dbReference>
<dbReference type="OMA" id="WETRFEN"/>
<feature type="compositionally biased region" description="Low complexity" evidence="7">
    <location>
        <begin position="49"/>
        <end position="78"/>
    </location>
</feature>
<evidence type="ECO:0000313" key="9">
    <source>
        <dbReference type="EMBL" id="EFJ25958.1"/>
    </source>
</evidence>
<dbReference type="HOGENOM" id="CLU_469636_0_0_1"/>
<evidence type="ECO:0000313" key="10">
    <source>
        <dbReference type="Proteomes" id="UP000001514"/>
    </source>
</evidence>
<sequence length="581" mass="61983">MPGVLIDDMPFSLDHPASTSPFLDNLSPLSSPSSPFHQMHHHHHHHLHQQSSSLLESIMATVSSPTSSSPPSSPVDSPRGTSHDAALSTVLHRFLPSNNSDEATWSAEDVYSCDEFRMFEFKVRRCMRGRSHDWTECPFAHPGEKARRRDPRRFHYSGTACPDFRKGSCKNGDACELAHGVFECWLHPARYRTQPCKDGRSCKRRVCFFAHTSEQLRLLPQVSQAMSNSPSSTTPSSSSPPSSSSSNALFSSSPCSSSPSLPSSFCATTSPDSFSSAPFVGSPCSPRRSSASAAASLLRSFSDKPFAGSSPSLGLDSFEPSSAMSTSYCCCHQGPQQQSSRAVAACSAARLISSPTSTLVGLAQSPPPLSPPLSPSQSPPMSPSAVPRRHLDTRRLGFASAPSSPATSHHPLHNKAMCDLVTALQQLELQKSVTVPHVAGGMQHGTAGWVQCSPQYSSGPSPLRPGASAGSWAPPCAVPRGTSVSLPCTPTKPTRWDTMWEMEMGEEDLLEEQEMLSMPVPRVESGRDLRAKIYGRLATKVIGSGGNGGGGGESSGLGIGYEAGIGEPSPDLNWVNDLVTE</sequence>
<evidence type="ECO:0000256" key="3">
    <source>
        <dbReference type="ARBA" id="ARBA00022771"/>
    </source>
</evidence>
<accession>D8RP19</accession>
<dbReference type="Proteomes" id="UP000001514">
    <property type="component" value="Unassembled WGS sequence"/>
</dbReference>
<feature type="region of interest" description="Disordered" evidence="7">
    <location>
        <begin position="33"/>
        <end position="83"/>
    </location>
</feature>
<keyword evidence="5" id="KW-0238">DNA-binding</keyword>
<keyword evidence="1 6" id="KW-0479">Metal-binding</keyword>
<evidence type="ECO:0000256" key="4">
    <source>
        <dbReference type="ARBA" id="ARBA00022833"/>
    </source>
</evidence>
<keyword evidence="4 6" id="KW-0862">Zinc</keyword>
<dbReference type="InParanoid" id="D8RP19"/>
<evidence type="ECO:0000256" key="7">
    <source>
        <dbReference type="SAM" id="MobiDB-lite"/>
    </source>
</evidence>
<dbReference type="Gene3D" id="4.10.1000.10">
    <property type="entry name" value="Zinc finger, CCCH-type"/>
    <property type="match status" value="1"/>
</dbReference>
<evidence type="ECO:0000256" key="1">
    <source>
        <dbReference type="ARBA" id="ARBA00022723"/>
    </source>
</evidence>
<feature type="compositionally biased region" description="Basic residues" evidence="7">
    <location>
        <begin position="38"/>
        <end position="48"/>
    </location>
</feature>
<dbReference type="OrthoDB" id="410307at2759"/>
<dbReference type="eggNOG" id="KOG1595">
    <property type="taxonomic scope" value="Eukaryota"/>
</dbReference>
<proteinExistence type="predicted"/>
<evidence type="ECO:0000256" key="6">
    <source>
        <dbReference type="PROSITE-ProRule" id="PRU00723"/>
    </source>
</evidence>
<reference evidence="9 10" key="1">
    <citation type="journal article" date="2011" name="Science">
        <title>The Selaginella genome identifies genetic changes associated with the evolution of vascular plants.</title>
        <authorList>
            <person name="Banks J.A."/>
            <person name="Nishiyama T."/>
            <person name="Hasebe M."/>
            <person name="Bowman J.L."/>
            <person name="Gribskov M."/>
            <person name="dePamphilis C."/>
            <person name="Albert V.A."/>
            <person name="Aono N."/>
            <person name="Aoyama T."/>
            <person name="Ambrose B.A."/>
            <person name="Ashton N.W."/>
            <person name="Axtell M.J."/>
            <person name="Barker E."/>
            <person name="Barker M.S."/>
            <person name="Bennetzen J.L."/>
            <person name="Bonawitz N.D."/>
            <person name="Chapple C."/>
            <person name="Cheng C."/>
            <person name="Correa L.G."/>
            <person name="Dacre M."/>
            <person name="DeBarry J."/>
            <person name="Dreyer I."/>
            <person name="Elias M."/>
            <person name="Engstrom E.M."/>
            <person name="Estelle M."/>
            <person name="Feng L."/>
            <person name="Finet C."/>
            <person name="Floyd S.K."/>
            <person name="Frommer W.B."/>
            <person name="Fujita T."/>
            <person name="Gramzow L."/>
            <person name="Gutensohn M."/>
            <person name="Harholt J."/>
            <person name="Hattori M."/>
            <person name="Heyl A."/>
            <person name="Hirai T."/>
            <person name="Hiwatashi Y."/>
            <person name="Ishikawa M."/>
            <person name="Iwata M."/>
            <person name="Karol K.G."/>
            <person name="Koehler B."/>
            <person name="Kolukisaoglu U."/>
            <person name="Kubo M."/>
            <person name="Kurata T."/>
            <person name="Lalonde S."/>
            <person name="Li K."/>
            <person name="Li Y."/>
            <person name="Litt A."/>
            <person name="Lyons E."/>
            <person name="Manning G."/>
            <person name="Maruyama T."/>
            <person name="Michael T.P."/>
            <person name="Mikami K."/>
            <person name="Miyazaki S."/>
            <person name="Morinaga S."/>
            <person name="Murata T."/>
            <person name="Mueller-Roeber B."/>
            <person name="Nelson D.R."/>
            <person name="Obara M."/>
            <person name="Oguri Y."/>
            <person name="Olmstead R.G."/>
            <person name="Onodera N."/>
            <person name="Petersen B.L."/>
            <person name="Pils B."/>
            <person name="Prigge M."/>
            <person name="Rensing S.A."/>
            <person name="Riano-Pachon D.M."/>
            <person name="Roberts A.W."/>
            <person name="Sato Y."/>
            <person name="Scheller H.V."/>
            <person name="Schulz B."/>
            <person name="Schulz C."/>
            <person name="Shakirov E.V."/>
            <person name="Shibagaki N."/>
            <person name="Shinohara N."/>
            <person name="Shippen D.E."/>
            <person name="Soerensen I."/>
            <person name="Sotooka R."/>
            <person name="Sugimoto N."/>
            <person name="Sugita M."/>
            <person name="Sumikawa N."/>
            <person name="Tanurdzic M."/>
            <person name="Theissen G."/>
            <person name="Ulvskov P."/>
            <person name="Wakazuki S."/>
            <person name="Weng J.K."/>
            <person name="Willats W.W."/>
            <person name="Wipf D."/>
            <person name="Wolf P.G."/>
            <person name="Yang L."/>
            <person name="Zimmer A.D."/>
            <person name="Zhu Q."/>
            <person name="Mitros T."/>
            <person name="Hellsten U."/>
            <person name="Loque D."/>
            <person name="Otillar R."/>
            <person name="Salamov A."/>
            <person name="Schmutz J."/>
            <person name="Shapiro H."/>
            <person name="Lindquist E."/>
            <person name="Lucas S."/>
            <person name="Rokhsar D."/>
            <person name="Grigoriev I.V."/>
        </authorList>
    </citation>
    <scope>NUCLEOTIDE SEQUENCE [LARGE SCALE GENOMIC DNA]</scope>
</reference>
<dbReference type="InterPro" id="IPR000571">
    <property type="entry name" value="Znf_CCCH"/>
</dbReference>
<dbReference type="FunFam" id="3.30.1370.210:FF:000009">
    <property type="entry name" value="Zinc finger CCCH domain-containing protein 66"/>
    <property type="match status" value="1"/>
</dbReference>
<feature type="region of interest" description="Disordered" evidence="7">
    <location>
        <begin position="220"/>
        <end position="245"/>
    </location>
</feature>
<evidence type="ECO:0000256" key="5">
    <source>
        <dbReference type="ARBA" id="ARBA00023125"/>
    </source>
</evidence>
<protein>
    <recommendedName>
        <fullName evidence="8">C3H1-type domain-containing protein</fullName>
    </recommendedName>
</protein>
<feature type="region of interest" description="Disordered" evidence="7">
    <location>
        <begin position="358"/>
        <end position="387"/>
    </location>
</feature>
<feature type="domain" description="C3H1-type" evidence="8">
    <location>
        <begin position="156"/>
        <end position="182"/>
    </location>
</feature>
<dbReference type="PANTHER" id="PTHR14493">
    <property type="entry name" value="UNKEMPT FAMILY MEMBER"/>
    <property type="match status" value="1"/>
</dbReference>
<dbReference type="AlphaFoldDB" id="D8RP19"/>
<dbReference type="PROSITE" id="PS50103">
    <property type="entry name" value="ZF_C3H1"/>
    <property type="match status" value="1"/>
</dbReference>
<keyword evidence="3 6" id="KW-0863">Zinc-finger</keyword>
<dbReference type="KEGG" id="smo:SELMODRAFT_441947"/>
<keyword evidence="10" id="KW-1185">Reference proteome</keyword>
<dbReference type="SMART" id="SM00356">
    <property type="entry name" value="ZnF_C3H1"/>
    <property type="match status" value="2"/>
</dbReference>
<dbReference type="GO" id="GO:0008270">
    <property type="term" value="F:zinc ion binding"/>
    <property type="evidence" value="ECO:0007669"/>
    <property type="project" value="UniProtKB-KW"/>
</dbReference>
<feature type="compositionally biased region" description="Low complexity" evidence="7">
    <location>
        <begin position="227"/>
        <end position="245"/>
    </location>
</feature>
<dbReference type="Pfam" id="PF25512">
    <property type="entry name" value="zf-CCCH_AtC3H23"/>
    <property type="match status" value="1"/>
</dbReference>
<evidence type="ECO:0000259" key="8">
    <source>
        <dbReference type="PROSITE" id="PS50103"/>
    </source>
</evidence>
<feature type="zinc finger region" description="C3H1-type" evidence="6">
    <location>
        <begin position="156"/>
        <end position="182"/>
    </location>
</feature>
<evidence type="ECO:0000256" key="2">
    <source>
        <dbReference type="ARBA" id="ARBA00022737"/>
    </source>
</evidence>
<dbReference type="InterPro" id="IPR045234">
    <property type="entry name" value="Unkempt-like"/>
</dbReference>
<dbReference type="GO" id="GO:0003677">
    <property type="term" value="F:DNA binding"/>
    <property type="evidence" value="ECO:0007669"/>
    <property type="project" value="UniProtKB-KW"/>
</dbReference>